<evidence type="ECO:0000256" key="3">
    <source>
        <dbReference type="ARBA" id="ARBA00022737"/>
    </source>
</evidence>
<dbReference type="GO" id="GO:0045499">
    <property type="term" value="F:chemorepellent activity"/>
    <property type="evidence" value="ECO:0007669"/>
    <property type="project" value="TreeGrafter"/>
</dbReference>
<dbReference type="GO" id="GO:0005886">
    <property type="term" value="C:plasma membrane"/>
    <property type="evidence" value="ECO:0007669"/>
    <property type="project" value="TreeGrafter"/>
</dbReference>
<dbReference type="Gene3D" id="3.30.1680.10">
    <property type="entry name" value="ligand-binding face of the semaphorins, domain 2"/>
    <property type="match status" value="1"/>
</dbReference>
<dbReference type="InterPro" id="IPR036383">
    <property type="entry name" value="TSP1_rpt_sf"/>
</dbReference>
<dbReference type="SUPFAM" id="SSF101912">
    <property type="entry name" value="Sema domain"/>
    <property type="match status" value="1"/>
</dbReference>
<evidence type="ECO:0000259" key="11">
    <source>
        <dbReference type="PROSITE" id="PS51004"/>
    </source>
</evidence>
<organism evidence="12 13">
    <name type="scientific">Eumeta variegata</name>
    <name type="common">Bagworm moth</name>
    <name type="synonym">Eumeta japonica</name>
    <dbReference type="NCBI Taxonomy" id="151549"/>
    <lineage>
        <taxon>Eukaryota</taxon>
        <taxon>Metazoa</taxon>
        <taxon>Ecdysozoa</taxon>
        <taxon>Arthropoda</taxon>
        <taxon>Hexapoda</taxon>
        <taxon>Insecta</taxon>
        <taxon>Pterygota</taxon>
        <taxon>Neoptera</taxon>
        <taxon>Endopterygota</taxon>
        <taxon>Lepidoptera</taxon>
        <taxon>Glossata</taxon>
        <taxon>Ditrysia</taxon>
        <taxon>Tineoidea</taxon>
        <taxon>Psychidae</taxon>
        <taxon>Oiketicinae</taxon>
        <taxon>Eumeta</taxon>
    </lineage>
</organism>
<dbReference type="FunFam" id="2.20.100.10:FF:000021">
    <property type="entry name" value="semaphorin-5B isoform X1"/>
    <property type="match status" value="1"/>
</dbReference>
<keyword evidence="3" id="KW-0677">Repeat</keyword>
<dbReference type="GO" id="GO:0071526">
    <property type="term" value="P:semaphorin-plexin signaling pathway"/>
    <property type="evidence" value="ECO:0007669"/>
    <property type="project" value="TreeGrafter"/>
</dbReference>
<dbReference type="PROSITE" id="PS50092">
    <property type="entry name" value="TSP1"/>
    <property type="match status" value="5"/>
</dbReference>
<reference evidence="12 13" key="1">
    <citation type="journal article" date="2019" name="Commun. Biol.">
        <title>The bagworm genome reveals a unique fibroin gene that provides high tensile strength.</title>
        <authorList>
            <person name="Kono N."/>
            <person name="Nakamura H."/>
            <person name="Ohtoshi R."/>
            <person name="Tomita M."/>
            <person name="Numata K."/>
            <person name="Arakawa K."/>
        </authorList>
    </citation>
    <scope>NUCLEOTIDE SEQUENCE [LARGE SCALE GENOMIC DNA]</scope>
</reference>
<dbReference type="SMART" id="SM00630">
    <property type="entry name" value="Sema"/>
    <property type="match status" value="1"/>
</dbReference>
<dbReference type="SUPFAM" id="SSF82895">
    <property type="entry name" value="TSP-1 type 1 repeat"/>
    <property type="match status" value="4"/>
</dbReference>
<dbReference type="GO" id="GO:0030335">
    <property type="term" value="P:positive regulation of cell migration"/>
    <property type="evidence" value="ECO:0007669"/>
    <property type="project" value="TreeGrafter"/>
</dbReference>
<sequence length="1011" mass="113198">MQRTELPLLLRYLPAFCFSRLVYFFTRDRNVSFSGIATIRTSQYDYKWLYDPQFVGSFEDDNFVYFVFREIALEYMNCGKKIYSRIARICKNDSGGNTMMKNNWNTYLKARLNCSVSGEYPFYYDEVQSIEYLPDRKILAAVFTTPENSITGSAVCFFNMSEVHKAFEGSFKIQEGPTRTWESKAMTEQVKEHFRCGASLSPHQLMEYHQHHLMNDAVQPISAQPIYTTILETFTHVTVDVTPTKTGAQYVVFVATQDSNILKLAVLPEFKGVCLVEIWKLKDYKSQIRVQSLQFVKDTMSVYIGSETGVLRLIAHRCQRHRSRASCLGATDPYCGWDDGRDVCVDAPMHVHEARFVQSSDRCPTVDMPVDGGWSSWSEWEPCVQDNGPGYNGYNEKPDMCMCRHRKCDNPKPANGGENCEGTSTAVSNCTVHGGWSPWSPWSECSATCGIALKSRRRSCTAPEPKYGGRVCVGLDSHELYCSNLPPCPDPNLVPVDGGWSQWGPWTTCTSEGGPICGPNAGWRERRRTCNNPVPKYGGADCDGIKIEKQICDLRPCEIRRVTAWTPWVQIPSNSSDGGYTEKRFKFACKAPSPEQIKLTQVKDEERYCTSQGYCGPVPPPEADGWGEWGEWGACSAACGGGQQRRRRDCLRPPCRGQGTTLRACNTHSCKGEWSCWSDWSECGGECNVDGTSATGHRTRTRMCLSPEGCDDAGAALERRVCVNTCDDTDTGWSDWGEWGACIAEERVRKRSCVRGACIGPLVQVALCEDEIDNSLNAMPAYSQGIETASFVTLRDNNSMSVGAIVGCVVTAFVMVRYTKLCRAELPAYDVMRRFNASRPFLLLPRMLILRRCDAFVTNFTTAEFRFFVCFIGFIYCSRRKNSQLPWRRKTKVPSSPHYITAKQNSYVTVPLKDVPRKAKRQPSFTGISSSTSGIILSKSNNLSTNPNNHNNAVTTPKLYPKAIANEGYLKPSVLDGVIAPAAQSFASSLHRELETQIPQRRLEGVLRGAA</sequence>
<dbReference type="InterPro" id="IPR002165">
    <property type="entry name" value="Plexin_repeat"/>
</dbReference>
<dbReference type="InterPro" id="IPR015943">
    <property type="entry name" value="WD40/YVTN_repeat-like_dom_sf"/>
</dbReference>
<dbReference type="Pfam" id="PF00090">
    <property type="entry name" value="TSP_1"/>
    <property type="match status" value="2"/>
</dbReference>
<evidence type="ECO:0000256" key="9">
    <source>
        <dbReference type="ARBA" id="ARBA00023180"/>
    </source>
</evidence>
<gene>
    <name evidence="12" type="primary">SEMA5A</name>
    <name evidence="12" type="ORF">EVAR_18256_1</name>
</gene>
<keyword evidence="9" id="KW-0325">Glycoprotein</keyword>
<dbReference type="SUPFAM" id="SSF103575">
    <property type="entry name" value="Plexin repeat"/>
    <property type="match status" value="1"/>
</dbReference>
<dbReference type="GO" id="GO:0007411">
    <property type="term" value="P:axon guidance"/>
    <property type="evidence" value="ECO:0007669"/>
    <property type="project" value="TreeGrafter"/>
</dbReference>
<dbReference type="PROSITE" id="PS51004">
    <property type="entry name" value="SEMA"/>
    <property type="match status" value="1"/>
</dbReference>
<dbReference type="STRING" id="151549.A0A4C1UJW6"/>
<accession>A0A4C1UJW6</accession>
<dbReference type="SMART" id="SM00423">
    <property type="entry name" value="PSI"/>
    <property type="match status" value="1"/>
</dbReference>
<evidence type="ECO:0000313" key="13">
    <source>
        <dbReference type="Proteomes" id="UP000299102"/>
    </source>
</evidence>
<dbReference type="InterPro" id="IPR027231">
    <property type="entry name" value="Semaphorin"/>
</dbReference>
<comment type="caution">
    <text evidence="10">Lacks conserved residue(s) required for the propagation of feature annotation.</text>
</comment>
<feature type="domain" description="Sema" evidence="11">
    <location>
        <begin position="1"/>
        <end position="315"/>
    </location>
</feature>
<dbReference type="InterPro" id="IPR036352">
    <property type="entry name" value="Semap_dom_sf"/>
</dbReference>
<protein>
    <submittedName>
        <fullName evidence="12">Semaphorin-5A</fullName>
    </submittedName>
</protein>
<keyword evidence="5" id="KW-0524">Neurogenesis</keyword>
<dbReference type="SMART" id="SM00209">
    <property type="entry name" value="TSP1"/>
    <property type="match status" value="6"/>
</dbReference>
<dbReference type="AlphaFoldDB" id="A0A4C1UJW6"/>
<dbReference type="GO" id="GO:0030215">
    <property type="term" value="F:semaphorin receptor binding"/>
    <property type="evidence" value="ECO:0007669"/>
    <property type="project" value="InterPro"/>
</dbReference>
<evidence type="ECO:0000256" key="8">
    <source>
        <dbReference type="ARBA" id="ARBA00023157"/>
    </source>
</evidence>
<evidence type="ECO:0000256" key="7">
    <source>
        <dbReference type="ARBA" id="ARBA00023136"/>
    </source>
</evidence>
<evidence type="ECO:0000256" key="6">
    <source>
        <dbReference type="ARBA" id="ARBA00022989"/>
    </source>
</evidence>
<dbReference type="FunFam" id="2.20.100.10:FF:000001">
    <property type="entry name" value="semaphorin-5A isoform X1"/>
    <property type="match status" value="2"/>
</dbReference>
<dbReference type="Pfam" id="PF01403">
    <property type="entry name" value="Sema"/>
    <property type="match status" value="1"/>
</dbReference>
<dbReference type="EMBL" id="BGZK01000182">
    <property type="protein sequence ID" value="GBP26619.1"/>
    <property type="molecule type" value="Genomic_DNA"/>
</dbReference>
<dbReference type="InterPro" id="IPR057563">
    <property type="entry name" value="Sema5A/B-like_TSP-1"/>
</dbReference>
<keyword evidence="8" id="KW-1015">Disulfide bond</keyword>
<proteinExistence type="predicted"/>
<evidence type="ECO:0000256" key="1">
    <source>
        <dbReference type="ARBA" id="ARBA00004167"/>
    </source>
</evidence>
<name>A0A4C1UJW6_EUMVA</name>
<dbReference type="Proteomes" id="UP000299102">
    <property type="component" value="Unassembled WGS sequence"/>
</dbReference>
<keyword evidence="4" id="KW-0221">Differentiation</keyword>
<dbReference type="InterPro" id="IPR001627">
    <property type="entry name" value="Semap_dom"/>
</dbReference>
<evidence type="ECO:0000256" key="4">
    <source>
        <dbReference type="ARBA" id="ARBA00022782"/>
    </source>
</evidence>
<dbReference type="PRINTS" id="PR01705">
    <property type="entry name" value="TSP1REPEAT"/>
</dbReference>
<dbReference type="OrthoDB" id="9988752at2759"/>
<keyword evidence="6" id="KW-1133">Transmembrane helix</keyword>
<evidence type="ECO:0000256" key="5">
    <source>
        <dbReference type="ARBA" id="ARBA00022902"/>
    </source>
</evidence>
<dbReference type="Gene3D" id="2.20.100.10">
    <property type="entry name" value="Thrombospondin type-1 (TSP1) repeat"/>
    <property type="match status" value="4"/>
</dbReference>
<dbReference type="Pfam" id="PF23260">
    <property type="entry name" value="TSP1_2"/>
    <property type="match status" value="1"/>
</dbReference>
<dbReference type="InterPro" id="IPR000884">
    <property type="entry name" value="TSP1_rpt"/>
</dbReference>
<keyword evidence="7" id="KW-0472">Membrane</keyword>
<dbReference type="Gene3D" id="2.130.10.10">
    <property type="entry name" value="YVTN repeat-like/Quinoprotein amine dehydrogenase"/>
    <property type="match status" value="1"/>
</dbReference>
<evidence type="ECO:0000256" key="10">
    <source>
        <dbReference type="PROSITE-ProRule" id="PRU00352"/>
    </source>
</evidence>
<evidence type="ECO:0000256" key="2">
    <source>
        <dbReference type="ARBA" id="ARBA00022692"/>
    </source>
</evidence>
<evidence type="ECO:0000313" key="12">
    <source>
        <dbReference type="EMBL" id="GBP26619.1"/>
    </source>
</evidence>
<comment type="subcellular location">
    <subcellularLocation>
        <location evidence="1">Membrane</location>
        <topology evidence="1">Single-pass membrane protein</topology>
    </subcellularLocation>
</comment>
<dbReference type="PANTHER" id="PTHR11036:SF79">
    <property type="entry name" value="SEMAPHORIN 5C, ISOFORM A"/>
    <property type="match status" value="1"/>
</dbReference>
<keyword evidence="2" id="KW-0812">Transmembrane</keyword>
<comment type="caution">
    <text evidence="12">The sequence shown here is derived from an EMBL/GenBank/DDBJ whole genome shotgun (WGS) entry which is preliminary data.</text>
</comment>
<keyword evidence="13" id="KW-1185">Reference proteome</keyword>
<dbReference type="InterPro" id="IPR016201">
    <property type="entry name" value="PSI"/>
</dbReference>
<dbReference type="PANTHER" id="PTHR11036">
    <property type="entry name" value="SEMAPHORIN"/>
    <property type="match status" value="1"/>
</dbReference>
<dbReference type="Pfam" id="PF01437">
    <property type="entry name" value="PSI"/>
    <property type="match status" value="1"/>
</dbReference>